<feature type="repeat" description="ANK" evidence="3">
    <location>
        <begin position="386"/>
        <end position="419"/>
    </location>
</feature>
<dbReference type="InterPro" id="IPR000595">
    <property type="entry name" value="cNMP-bd_dom"/>
</dbReference>
<feature type="repeat" description="ANK" evidence="3">
    <location>
        <begin position="1316"/>
        <end position="1348"/>
    </location>
</feature>
<evidence type="ECO:0000313" key="6">
    <source>
        <dbReference type="Proteomes" id="UP000297777"/>
    </source>
</evidence>
<evidence type="ECO:0000256" key="2">
    <source>
        <dbReference type="ARBA" id="ARBA00023043"/>
    </source>
</evidence>
<evidence type="ECO:0000256" key="1">
    <source>
        <dbReference type="ARBA" id="ARBA00022737"/>
    </source>
</evidence>
<feature type="repeat" description="ANK" evidence="3">
    <location>
        <begin position="275"/>
        <end position="307"/>
    </location>
</feature>
<feature type="repeat" description="ANK" evidence="3">
    <location>
        <begin position="821"/>
        <end position="853"/>
    </location>
</feature>
<dbReference type="SUPFAM" id="SSF48403">
    <property type="entry name" value="Ankyrin repeat"/>
    <property type="match status" value="5"/>
</dbReference>
<evidence type="ECO:0000256" key="3">
    <source>
        <dbReference type="PROSITE-ProRule" id="PRU00023"/>
    </source>
</evidence>
<organism evidence="5 6">
    <name type="scientific">Botrytis tulipae</name>
    <dbReference type="NCBI Taxonomy" id="87230"/>
    <lineage>
        <taxon>Eukaryota</taxon>
        <taxon>Fungi</taxon>
        <taxon>Dikarya</taxon>
        <taxon>Ascomycota</taxon>
        <taxon>Pezizomycotina</taxon>
        <taxon>Leotiomycetes</taxon>
        <taxon>Helotiales</taxon>
        <taxon>Sclerotiniaceae</taxon>
        <taxon>Botrytis</taxon>
    </lineage>
</organism>
<feature type="domain" description="Cyclic nucleotide-binding" evidence="4">
    <location>
        <begin position="1450"/>
        <end position="1498"/>
    </location>
</feature>
<dbReference type="PROSITE" id="PS50088">
    <property type="entry name" value="ANK_REPEAT"/>
    <property type="match status" value="8"/>
</dbReference>
<evidence type="ECO:0000259" key="4">
    <source>
        <dbReference type="PROSITE" id="PS50042"/>
    </source>
</evidence>
<dbReference type="SMART" id="SM00248">
    <property type="entry name" value="ANK"/>
    <property type="match status" value="25"/>
</dbReference>
<keyword evidence="1" id="KW-0677">Repeat</keyword>
<dbReference type="Pfam" id="PF12796">
    <property type="entry name" value="Ank_2"/>
    <property type="match status" value="6"/>
</dbReference>
<feature type="repeat" description="ANK" evidence="3">
    <location>
        <begin position="234"/>
        <end position="266"/>
    </location>
</feature>
<feature type="repeat" description="ANK" evidence="3">
    <location>
        <begin position="1281"/>
        <end position="1315"/>
    </location>
</feature>
<dbReference type="PROSITE" id="PS50042">
    <property type="entry name" value="CNMP_BINDING_3"/>
    <property type="match status" value="1"/>
</dbReference>
<proteinExistence type="predicted"/>
<dbReference type="PANTHER" id="PTHR24198">
    <property type="entry name" value="ANKYRIN REPEAT AND PROTEIN KINASE DOMAIN-CONTAINING PROTEIN"/>
    <property type="match status" value="1"/>
</dbReference>
<gene>
    <name evidence="5" type="ORF">BTUL_0001g01810</name>
</gene>
<keyword evidence="6" id="KW-1185">Reference proteome</keyword>
<dbReference type="EMBL" id="PQXH01000001">
    <property type="protein sequence ID" value="TGO20169.1"/>
    <property type="molecule type" value="Genomic_DNA"/>
</dbReference>
<feature type="repeat" description="ANK" evidence="3">
    <location>
        <begin position="997"/>
        <end position="1025"/>
    </location>
</feature>
<protein>
    <recommendedName>
        <fullName evidence="4">Cyclic nucleotide-binding domain-containing protein</fullName>
    </recommendedName>
</protein>
<accession>A0A4Z1FA59</accession>
<dbReference type="Pfam" id="PF00023">
    <property type="entry name" value="Ank"/>
    <property type="match status" value="1"/>
</dbReference>
<dbReference type="PRINTS" id="PR01415">
    <property type="entry name" value="ANKYRIN"/>
</dbReference>
<dbReference type="InterPro" id="IPR002110">
    <property type="entry name" value="Ankyrin_rpt"/>
</dbReference>
<comment type="caution">
    <text evidence="5">The sequence shown here is derived from an EMBL/GenBank/DDBJ whole genome shotgun (WGS) entry which is preliminary data.</text>
</comment>
<dbReference type="PANTHER" id="PTHR24198:SF165">
    <property type="entry name" value="ANKYRIN REPEAT-CONTAINING PROTEIN-RELATED"/>
    <property type="match status" value="1"/>
</dbReference>
<evidence type="ECO:0000313" key="5">
    <source>
        <dbReference type="EMBL" id="TGO20169.1"/>
    </source>
</evidence>
<reference evidence="5 6" key="1">
    <citation type="submission" date="2017-12" db="EMBL/GenBank/DDBJ databases">
        <title>Comparative genomics of Botrytis spp.</title>
        <authorList>
            <person name="Valero-Jimenez C.A."/>
            <person name="Tapia P."/>
            <person name="Veloso J."/>
            <person name="Silva-Moreno E."/>
            <person name="Staats M."/>
            <person name="Valdes J.H."/>
            <person name="Van Kan J.A.L."/>
        </authorList>
    </citation>
    <scope>NUCLEOTIDE SEQUENCE [LARGE SCALE GENOMIC DNA]</scope>
    <source>
        <strain evidence="5 6">Bt9001</strain>
    </source>
</reference>
<feature type="repeat" description="ANK" evidence="3">
    <location>
        <begin position="959"/>
        <end position="987"/>
    </location>
</feature>
<dbReference type="PROSITE" id="PS50297">
    <property type="entry name" value="ANK_REP_REGION"/>
    <property type="match status" value="7"/>
</dbReference>
<dbReference type="InterPro" id="IPR036770">
    <property type="entry name" value="Ankyrin_rpt-contain_sf"/>
</dbReference>
<dbReference type="Proteomes" id="UP000297777">
    <property type="component" value="Unassembled WGS sequence"/>
</dbReference>
<dbReference type="Gene3D" id="1.25.40.20">
    <property type="entry name" value="Ankyrin repeat-containing domain"/>
    <property type="match status" value="6"/>
</dbReference>
<keyword evidence="2 3" id="KW-0040">ANK repeat</keyword>
<sequence length="1642" mass="181765">MSGHKFGDEKIKHIWDATPLHFAALLSLDKVCVWLVENSAFRVNVNRFSSIGTPLACALVPQLMLRRDHSLYVDHSRVDNNIYKVLECLLKSGLVINNVRIDPKRGWSPLAMAVHAHIGWDILLKEGAVIDDTCMTELEKIGHEETKLVRRFVEKVTDNNISTDVKSRFIKLALEQEDTGLHVLELISKSIDMNDVISREVALQKASLFGQIGVVKDSLAQSDLDINFCGPETQGLTALHSASMNGHIDIVRLLIDHGTALDLKDSMSDKYKGFHHLTAFMLALLNGHLEVVMLLENRGADLNALDNYGHSALHMAAHYGVSMVEYMLHSPRFHQTVSVRSTANITILMMAVIRGNMDNVEYVLKRSSLSDVLARYTHSNYPNRCNGYTALHFAVYHKSPRAMIKSLTQSGLDMSLETELGETPLHIAAGIGSLRLFQATMWFTERELLLNPYSARNPFRYTSIVDHAAYKQDTASKWSSPSVHPLDQPIEPRLSVLLSIIHGRWNRPHQMFHAVQMFLPKPGINLEPKDAEGRSPLVVLCQKLAKADEPDQWDNWTTLHNSINLLIRCGADVLSQDARGNTALHYICEVASIPHHFGALLILLYESTPILLCFKPNKHSIESYRYEILNAKLYESSPSLSTLSNEFILPLEVRKRQSSGKLSNPALLSIINDDNQTALHILFDRLDVDPYSPSIEKFSLELLRLATKEDVNSALPDGRSLLNISFDNGYDALSQKLIDMDIDVRACGKIYGADESPLELLCIDSSENQELIRSMISCRRPEGLYECTDDFLLHLACLYGSIAVTEELLSAGWSTETTNENGYTPIILAIIGGEESTMELLLAYGAHLSNEMYRFGDLDLPYHPLEFAKTATMCRLIDSKGLSDWLPEALEHREKRFEGGWVSGITSDPNEPSSYSGIWDSKPILGTSVLHVAAYRGNIEALEFGIVEKHLKVNARASLGLTPLFFAIFGDQESVVKMLLQHGADANECYGPIKVMPLHVAVAAENVSVIEMLMSHGADPHLADADGWTPYMVALLNYEDDSMSYIYGSKLLLSSKNLALILAELYLAPLQRVVGESEDIIGTDNRIHIALERAILCDDIDYVKALSKNGWSPESTCSCGCTILLAVLHDGLLELADHFVDAGVTVKGAIMESCAATTITELFPPGLPRRGSIVVETLKSQQSLEGSTSLDLATGFGDSKLVQKILNRSQPSSPQILRALHTAVLNHHTGCVRILLHRLAVQSRNKNCLEAEHTVITHPEYLSAPLLLAEHNGSLRVRHEPLATALNLAANCSNDSFRVINELLSHGADLEARDQYGYTALHHALLNGSLRVAMILIFAGANVNSLSGGKQSPIQLAVAHCAPNPVVLLHKFGASLETDMYNRGDLLSVAIQRSSPEMVYTLMEFGMNLNMEDHTGVPVLLTALKYLEEDFILERLPESDVIRHPRLGTTLSQASAQSLSKIVSVLLSREFKVSGDVEEYVNHAGEDGAPLYLAAIGEKINSRVECMELLIRHGAGINLVSGPQGTPLMAACYYGAYDSVVCLLKHGASTTCKKLDGIETTAMQAAYLHKDIMILLQSFQANGPKALEEPRTVMNANIPMLELCMLRLENDEKEAERENHLSLFEEASSQPWWTEDIDTDED</sequence>
<name>A0A4Z1FA59_9HELO</name>
<dbReference type="OrthoDB" id="194358at2759"/>